<evidence type="ECO:0000313" key="3">
    <source>
        <dbReference type="Proteomes" id="UP001054889"/>
    </source>
</evidence>
<evidence type="ECO:0000256" key="1">
    <source>
        <dbReference type="SAM" id="MobiDB-lite"/>
    </source>
</evidence>
<reference evidence="2" key="2">
    <citation type="submission" date="2021-12" db="EMBL/GenBank/DDBJ databases">
        <title>Resequencing data analysis of finger millet.</title>
        <authorList>
            <person name="Hatakeyama M."/>
            <person name="Aluri S."/>
            <person name="Balachadran M.T."/>
            <person name="Sivarajan S.R."/>
            <person name="Poveda L."/>
            <person name="Shimizu-Inatsugi R."/>
            <person name="Schlapbach R."/>
            <person name="Sreeman S.M."/>
            <person name="Shimizu K.K."/>
        </authorList>
    </citation>
    <scope>NUCLEOTIDE SEQUENCE</scope>
</reference>
<reference evidence="2" key="1">
    <citation type="journal article" date="2018" name="DNA Res.">
        <title>Multiple hybrid de novo genome assembly of finger millet, an orphan allotetraploid crop.</title>
        <authorList>
            <person name="Hatakeyama M."/>
            <person name="Aluri S."/>
            <person name="Balachadran M.T."/>
            <person name="Sivarajan S.R."/>
            <person name="Patrignani A."/>
            <person name="Gruter S."/>
            <person name="Poveda L."/>
            <person name="Shimizu-Inatsugi R."/>
            <person name="Baeten J."/>
            <person name="Francoijs K.J."/>
            <person name="Nataraja K.N."/>
            <person name="Reddy Y.A.N."/>
            <person name="Phadnis S."/>
            <person name="Ravikumar R.L."/>
            <person name="Schlapbach R."/>
            <person name="Sreeman S.M."/>
            <person name="Shimizu K.K."/>
        </authorList>
    </citation>
    <scope>NUCLEOTIDE SEQUENCE</scope>
</reference>
<dbReference type="Proteomes" id="UP001054889">
    <property type="component" value="Unassembled WGS sequence"/>
</dbReference>
<dbReference type="AlphaFoldDB" id="A0AAV5E151"/>
<organism evidence="2 3">
    <name type="scientific">Eleusine coracana subsp. coracana</name>
    <dbReference type="NCBI Taxonomy" id="191504"/>
    <lineage>
        <taxon>Eukaryota</taxon>
        <taxon>Viridiplantae</taxon>
        <taxon>Streptophyta</taxon>
        <taxon>Embryophyta</taxon>
        <taxon>Tracheophyta</taxon>
        <taxon>Spermatophyta</taxon>
        <taxon>Magnoliopsida</taxon>
        <taxon>Liliopsida</taxon>
        <taxon>Poales</taxon>
        <taxon>Poaceae</taxon>
        <taxon>PACMAD clade</taxon>
        <taxon>Chloridoideae</taxon>
        <taxon>Cynodonteae</taxon>
        <taxon>Eleusininae</taxon>
        <taxon>Eleusine</taxon>
    </lineage>
</organism>
<proteinExistence type="predicted"/>
<evidence type="ECO:0000313" key="2">
    <source>
        <dbReference type="EMBL" id="GJN16734.1"/>
    </source>
</evidence>
<sequence length="616" mass="70047">MGQEIVLAGEAVQSVTDLPVQDPPGEEFSAADLVWMKYASSEHHTDDVALIPYDRMEAFINGECNNPEYPTRFHIERGRKREMGTLREFKSDEYLLYRMYWCSFGPENYGEGGTILPSRKYRLNTRNRAARPQSMRGCTCHFAIKRLYARPGLVLIIYHERRHVNKSGFVCHGPLDKDAIGPGARRVPYVGSEIQQQTMSLIYLGVPEENILQAHIEGIQRYCSSDAKVDNLASQYVQKLGMIIKRSTHELDLDDQASIKMWVDRNKKSVFFYQDSTDADAFILGIQTDWQLQQMMRFGHQSLLASHSSFGVSKLKYPLNTLLVFDSRQHALPVAWIITRSVTKQDTLKWMRALTDRIHSIDSTWKIGGFIIDDPVSELDPIRYIIDMVVTSSNKIPPVVEMWIDTIRNLALASQESCGAIEAYHLKLKAKAYNDLQLDALQRVDWLVHKLTTEVHSSYWLNLYADESGSFPEVKAEYIVSTSWQRALQIPDDAVLFDGKEPLSAKVASQKDASQMRTVWNAGSEFSLCDCSWSMQGNLCKHVIKERIQKAVELATSDGIAQVTGKLPIQWTNKRGRRSAAKRTNPIVLPHSNGNLQKDLTPKKSRKRKRLSTISS</sequence>
<dbReference type="EMBL" id="BQKI01000073">
    <property type="protein sequence ID" value="GJN16734.1"/>
    <property type="molecule type" value="Genomic_DNA"/>
</dbReference>
<protein>
    <recommendedName>
        <fullName evidence="4">SWIM-type domain-containing protein</fullName>
    </recommendedName>
</protein>
<comment type="caution">
    <text evidence="2">The sequence shown here is derived from an EMBL/GenBank/DDBJ whole genome shotgun (WGS) entry which is preliminary data.</text>
</comment>
<feature type="compositionally biased region" description="Basic residues" evidence="1">
    <location>
        <begin position="603"/>
        <end position="616"/>
    </location>
</feature>
<dbReference type="PANTHER" id="PTHR33977:SF2">
    <property type="entry name" value="OS09G0309100 PROTEIN"/>
    <property type="match status" value="1"/>
</dbReference>
<feature type="region of interest" description="Disordered" evidence="1">
    <location>
        <begin position="574"/>
        <end position="616"/>
    </location>
</feature>
<accession>A0AAV5E151</accession>
<evidence type="ECO:0008006" key="4">
    <source>
        <dbReference type="Google" id="ProtNLM"/>
    </source>
</evidence>
<name>A0AAV5E151_ELECO</name>
<keyword evidence="3" id="KW-1185">Reference proteome</keyword>
<dbReference type="PANTHER" id="PTHR33977">
    <property type="entry name" value="ZINC ION BINDING PROTEIN"/>
    <property type="match status" value="1"/>
</dbReference>
<gene>
    <name evidence="2" type="primary">gb03755</name>
    <name evidence="2" type="ORF">PR202_gb03755</name>
</gene>